<comment type="caution">
    <text evidence="1">The sequence shown here is derived from an EMBL/GenBank/DDBJ whole genome shotgun (WGS) entry which is preliminary data.</text>
</comment>
<dbReference type="Proteomes" id="UP000248544">
    <property type="component" value="Unassembled WGS sequence"/>
</dbReference>
<sequence length="250" mass="27247">MGATMAQAVLRAADGARVTVDLPEQAGGLEWYGHTRMAGPRLLRAYDLAPAGQHKVIPGKILPGARREVRGRRGYDLVLYEAADRSRSCLVWAGPYHEATTWFGGPAPRPAVLDELTTSVLFRDSRQGATLTPRRTAGPGIRQYGTFVVGMGDRLVVMIRDAKAAKDGLPEWRGARLGEAEVWKERLDLDPATRAALAGTPFEWRYVYATGTAAYTVVFPTRPGRDETRGQATGAAVDTVLTTIRVRWSA</sequence>
<protein>
    <submittedName>
        <fullName evidence="1">Uncharacterized protein</fullName>
    </submittedName>
</protein>
<gene>
    <name evidence="1" type="ORF">C1I98_03175</name>
</gene>
<name>A0A2W2H0C8_9ACTN</name>
<evidence type="ECO:0000313" key="2">
    <source>
        <dbReference type="Proteomes" id="UP000248544"/>
    </source>
</evidence>
<keyword evidence="2" id="KW-1185">Reference proteome</keyword>
<accession>A0A2W2H0C8</accession>
<organism evidence="1 2">
    <name type="scientific">Spongiactinospora gelatinilytica</name>
    <dbReference type="NCBI Taxonomy" id="2666298"/>
    <lineage>
        <taxon>Bacteria</taxon>
        <taxon>Bacillati</taxon>
        <taxon>Actinomycetota</taxon>
        <taxon>Actinomycetes</taxon>
        <taxon>Streptosporangiales</taxon>
        <taxon>Streptosporangiaceae</taxon>
        <taxon>Spongiactinospora</taxon>
    </lineage>
</organism>
<dbReference type="AlphaFoldDB" id="A0A2W2H0C8"/>
<dbReference type="RefSeq" id="WP_111165542.1">
    <property type="nucleotide sequence ID" value="NZ_POUA01000013.1"/>
</dbReference>
<reference evidence="1 2" key="1">
    <citation type="submission" date="2018-01" db="EMBL/GenBank/DDBJ databases">
        <title>Draft genome sequence of Sphaerisporangium sp. 7K107.</title>
        <authorList>
            <person name="Sahin N."/>
            <person name="Saygin H."/>
            <person name="Ay H."/>
        </authorList>
    </citation>
    <scope>NUCLEOTIDE SEQUENCE [LARGE SCALE GENOMIC DNA]</scope>
    <source>
        <strain evidence="1 2">7K107</strain>
    </source>
</reference>
<evidence type="ECO:0000313" key="1">
    <source>
        <dbReference type="EMBL" id="PZG55516.1"/>
    </source>
</evidence>
<proteinExistence type="predicted"/>
<dbReference type="EMBL" id="POUA01000013">
    <property type="protein sequence ID" value="PZG55516.1"/>
    <property type="molecule type" value="Genomic_DNA"/>
</dbReference>